<evidence type="ECO:0000256" key="11">
    <source>
        <dbReference type="ARBA" id="ARBA00030193"/>
    </source>
</evidence>
<reference evidence="14 15" key="1">
    <citation type="submission" date="2018-11" db="EMBL/GenBank/DDBJ databases">
        <title>Complete genome sequence of Paenibacillus baekrokdamisoli strain KCTC 33723.</title>
        <authorList>
            <person name="Kang S.W."/>
            <person name="Lee K.C."/>
            <person name="Kim K.K."/>
            <person name="Kim J.S."/>
            <person name="Kim D.S."/>
            <person name="Ko S.H."/>
            <person name="Yang S.H."/>
            <person name="Lee J.S."/>
        </authorList>
    </citation>
    <scope>NUCLEOTIDE SEQUENCE [LARGE SCALE GENOMIC DNA]</scope>
    <source>
        <strain evidence="14 15">KCTC 33723</strain>
    </source>
</reference>
<evidence type="ECO:0000256" key="8">
    <source>
        <dbReference type="ARBA" id="ARBA00022723"/>
    </source>
</evidence>
<dbReference type="InterPro" id="IPR006390">
    <property type="entry name" value="DHP_synth_dom"/>
</dbReference>
<dbReference type="KEGG" id="pbk:Back11_46600"/>
<evidence type="ECO:0000256" key="12">
    <source>
        <dbReference type="ARBA" id="ARBA00053449"/>
    </source>
</evidence>
<evidence type="ECO:0000256" key="3">
    <source>
        <dbReference type="ARBA" id="ARBA00004763"/>
    </source>
</evidence>
<evidence type="ECO:0000256" key="1">
    <source>
        <dbReference type="ARBA" id="ARBA00000012"/>
    </source>
</evidence>
<keyword evidence="9 13" id="KW-0460">Magnesium</keyword>
<dbReference type="GO" id="GO:0046872">
    <property type="term" value="F:metal ion binding"/>
    <property type="evidence" value="ECO:0007669"/>
    <property type="project" value="UniProtKB-KW"/>
</dbReference>
<evidence type="ECO:0000256" key="9">
    <source>
        <dbReference type="ARBA" id="ARBA00022842"/>
    </source>
</evidence>
<keyword evidence="10 13" id="KW-0289">Folate biosynthesis</keyword>
<comment type="cofactor">
    <cofactor evidence="2 13">
        <name>Mg(2+)</name>
        <dbReference type="ChEBI" id="CHEBI:18420"/>
    </cofactor>
</comment>
<evidence type="ECO:0000256" key="4">
    <source>
        <dbReference type="ARBA" id="ARBA00009503"/>
    </source>
</evidence>
<comment type="function">
    <text evidence="12 13">Catalyzes the condensation of para-aminobenzoate (pABA) with 6-hydroxymethyl-7,8-dihydropterin diphosphate (DHPt-PP) to form 7,8-dihydropteroate (H2Pte), the immediate precursor of folate derivatives.</text>
</comment>
<dbReference type="Proteomes" id="UP000275368">
    <property type="component" value="Chromosome"/>
</dbReference>
<dbReference type="FunFam" id="3.20.20.20:FF:000006">
    <property type="entry name" value="Dihydropteroate synthase"/>
    <property type="match status" value="1"/>
</dbReference>
<dbReference type="CDD" id="cd00739">
    <property type="entry name" value="DHPS"/>
    <property type="match status" value="1"/>
</dbReference>
<dbReference type="PROSITE" id="PS00792">
    <property type="entry name" value="DHPS_1"/>
    <property type="match status" value="1"/>
</dbReference>
<dbReference type="GO" id="GO:0004156">
    <property type="term" value="F:dihydropteroate synthase activity"/>
    <property type="evidence" value="ECO:0007669"/>
    <property type="project" value="UniProtKB-EC"/>
</dbReference>
<dbReference type="GO" id="GO:0046656">
    <property type="term" value="P:folic acid biosynthetic process"/>
    <property type="evidence" value="ECO:0007669"/>
    <property type="project" value="UniProtKB-KW"/>
</dbReference>
<dbReference type="PANTHER" id="PTHR20941">
    <property type="entry name" value="FOLATE SYNTHESIS PROTEINS"/>
    <property type="match status" value="1"/>
</dbReference>
<evidence type="ECO:0000256" key="6">
    <source>
        <dbReference type="ARBA" id="ARBA00016919"/>
    </source>
</evidence>
<dbReference type="NCBIfam" id="TIGR01496">
    <property type="entry name" value="DHPS"/>
    <property type="match status" value="1"/>
</dbReference>
<evidence type="ECO:0000256" key="10">
    <source>
        <dbReference type="ARBA" id="ARBA00022909"/>
    </source>
</evidence>
<evidence type="ECO:0000256" key="13">
    <source>
        <dbReference type="RuleBase" id="RU361205"/>
    </source>
</evidence>
<dbReference type="UniPathway" id="UPA00077">
    <property type="reaction ID" value="UER00156"/>
</dbReference>
<keyword evidence="15" id="KW-1185">Reference proteome</keyword>
<dbReference type="AlphaFoldDB" id="A0A3G9J4N9"/>
<evidence type="ECO:0000256" key="7">
    <source>
        <dbReference type="ARBA" id="ARBA00022679"/>
    </source>
</evidence>
<keyword evidence="8 13" id="KW-0479">Metal-binding</keyword>
<keyword evidence="7 13" id="KW-0808">Transferase</keyword>
<dbReference type="InterPro" id="IPR045031">
    <property type="entry name" value="DHP_synth-like"/>
</dbReference>
<dbReference type="SUPFAM" id="SSF51717">
    <property type="entry name" value="Dihydropteroate synthetase-like"/>
    <property type="match status" value="1"/>
</dbReference>
<dbReference type="GO" id="GO:0005829">
    <property type="term" value="C:cytosol"/>
    <property type="evidence" value="ECO:0007669"/>
    <property type="project" value="TreeGrafter"/>
</dbReference>
<accession>A0A3G9J4N9</accession>
<organism evidence="14 15">
    <name type="scientific">Paenibacillus baekrokdamisoli</name>
    <dbReference type="NCBI Taxonomy" id="1712516"/>
    <lineage>
        <taxon>Bacteria</taxon>
        <taxon>Bacillati</taxon>
        <taxon>Bacillota</taxon>
        <taxon>Bacilli</taxon>
        <taxon>Bacillales</taxon>
        <taxon>Paenibacillaceae</taxon>
        <taxon>Paenibacillus</taxon>
    </lineage>
</organism>
<evidence type="ECO:0000313" key="14">
    <source>
        <dbReference type="EMBL" id="BBH23315.1"/>
    </source>
</evidence>
<dbReference type="PANTHER" id="PTHR20941:SF1">
    <property type="entry name" value="FOLIC ACID SYNTHESIS PROTEIN FOL1"/>
    <property type="match status" value="1"/>
</dbReference>
<dbReference type="PROSITE" id="PS00793">
    <property type="entry name" value="DHPS_2"/>
    <property type="match status" value="1"/>
</dbReference>
<dbReference type="Pfam" id="PF00809">
    <property type="entry name" value="Pterin_bind"/>
    <property type="match status" value="1"/>
</dbReference>
<dbReference type="PROSITE" id="PS50972">
    <property type="entry name" value="PTERIN_BINDING"/>
    <property type="match status" value="1"/>
</dbReference>
<comment type="similarity">
    <text evidence="4 13">Belongs to the DHPS family.</text>
</comment>
<name>A0A3G9J4N9_9BACL</name>
<dbReference type="EMBL" id="AP019308">
    <property type="protein sequence ID" value="BBH23315.1"/>
    <property type="molecule type" value="Genomic_DNA"/>
</dbReference>
<proteinExistence type="inferred from homology"/>
<comment type="pathway">
    <text evidence="3 13">Cofactor biosynthesis; tetrahydrofolate biosynthesis; 7,8-dihydrofolate from 2-amino-4-hydroxy-6-hydroxymethyl-7,8-dihydropteridine diphosphate and 4-aminobenzoate: step 1/2.</text>
</comment>
<evidence type="ECO:0000256" key="2">
    <source>
        <dbReference type="ARBA" id="ARBA00001946"/>
    </source>
</evidence>
<dbReference type="Gene3D" id="3.20.20.20">
    <property type="entry name" value="Dihydropteroate synthase-like"/>
    <property type="match status" value="1"/>
</dbReference>
<dbReference type="GO" id="GO:0046654">
    <property type="term" value="P:tetrahydrofolate biosynthetic process"/>
    <property type="evidence" value="ECO:0007669"/>
    <property type="project" value="UniProtKB-UniPathway"/>
</dbReference>
<dbReference type="InterPro" id="IPR011005">
    <property type="entry name" value="Dihydropteroate_synth-like_sf"/>
</dbReference>
<evidence type="ECO:0000256" key="5">
    <source>
        <dbReference type="ARBA" id="ARBA00012458"/>
    </source>
</evidence>
<dbReference type="InterPro" id="IPR000489">
    <property type="entry name" value="Pterin-binding_dom"/>
</dbReference>
<comment type="catalytic activity">
    <reaction evidence="1">
        <text>(7,8-dihydropterin-6-yl)methyl diphosphate + 4-aminobenzoate = 7,8-dihydropteroate + diphosphate</text>
        <dbReference type="Rhea" id="RHEA:19949"/>
        <dbReference type="ChEBI" id="CHEBI:17836"/>
        <dbReference type="ChEBI" id="CHEBI:17839"/>
        <dbReference type="ChEBI" id="CHEBI:33019"/>
        <dbReference type="ChEBI" id="CHEBI:72950"/>
        <dbReference type="EC" id="2.5.1.15"/>
    </reaction>
</comment>
<evidence type="ECO:0000313" key="15">
    <source>
        <dbReference type="Proteomes" id="UP000275368"/>
    </source>
</evidence>
<protein>
    <recommendedName>
        <fullName evidence="6 13">Dihydropteroate synthase</fullName>
        <shortName evidence="13">DHPS</shortName>
        <ecNumber evidence="5 13">2.5.1.15</ecNumber>
    </recommendedName>
    <alternativeName>
        <fullName evidence="11 13">Dihydropteroate pyrophosphorylase</fullName>
    </alternativeName>
</protein>
<dbReference type="EC" id="2.5.1.15" evidence="5 13"/>
<sequence>MMKPLIETHRQWPYKRSYDLGGGVQLDLGTRTLIMGILNTTPDSFSDGGRYSNIKAAVAHACEMAEAGADIIDIGGESTRPDSDPVTLEEELRRVVPTVEAVRKALPNMPLSIDTYKAETARQALEAGAHIINDVWGFKADPRMAEVAAEYGCPVILSHNRHGRDYNELVPDVIADLQESMKIARQSGVRDDSIWLDPGIGFAKDYDENLVMMGGLSRLSEIGFPVLLGTSRKLFIRQTLTLSADEVVFGTAATVTLGIAQGCQIIRVHDVRDMKRTAMMADAVIYRKFT</sequence>
<gene>
    <name evidence="14" type="primary">sul</name>
    <name evidence="14" type="ORF">Back11_46600</name>
</gene>